<feature type="non-terminal residue" evidence="1">
    <location>
        <position position="63"/>
    </location>
</feature>
<name>A0A8S1J3A4_9CHLO</name>
<protein>
    <submittedName>
        <fullName evidence="1">Uncharacterized protein</fullName>
    </submittedName>
</protein>
<keyword evidence="2" id="KW-1185">Reference proteome</keyword>
<dbReference type="AlphaFoldDB" id="A0A8S1J3A4"/>
<accession>A0A8S1J3A4</accession>
<proteinExistence type="predicted"/>
<sequence>YNIGQRDGPEGVIIIPRHLHKAADGNDVVAGLYNGTCLEGHMRSSMPFYSTALLNAWLENEVK</sequence>
<feature type="non-terminal residue" evidence="1">
    <location>
        <position position="1"/>
    </location>
</feature>
<evidence type="ECO:0000313" key="2">
    <source>
        <dbReference type="Proteomes" id="UP000708148"/>
    </source>
</evidence>
<gene>
    <name evidence="1" type="ORF">OSTQU699_LOCUS5584</name>
</gene>
<organism evidence="1 2">
    <name type="scientific">Ostreobium quekettii</name>
    <dbReference type="NCBI Taxonomy" id="121088"/>
    <lineage>
        <taxon>Eukaryota</taxon>
        <taxon>Viridiplantae</taxon>
        <taxon>Chlorophyta</taxon>
        <taxon>core chlorophytes</taxon>
        <taxon>Ulvophyceae</taxon>
        <taxon>TCBD clade</taxon>
        <taxon>Bryopsidales</taxon>
        <taxon>Ostreobineae</taxon>
        <taxon>Ostreobiaceae</taxon>
        <taxon>Ostreobium</taxon>
    </lineage>
</organism>
<comment type="caution">
    <text evidence="1">The sequence shown here is derived from an EMBL/GenBank/DDBJ whole genome shotgun (WGS) entry which is preliminary data.</text>
</comment>
<reference evidence="1" key="1">
    <citation type="submission" date="2020-12" db="EMBL/GenBank/DDBJ databases">
        <authorList>
            <person name="Iha C."/>
        </authorList>
    </citation>
    <scope>NUCLEOTIDE SEQUENCE</scope>
</reference>
<dbReference type="Proteomes" id="UP000708148">
    <property type="component" value="Unassembled WGS sequence"/>
</dbReference>
<evidence type="ECO:0000313" key="1">
    <source>
        <dbReference type="EMBL" id="CAD7700224.1"/>
    </source>
</evidence>
<dbReference type="EMBL" id="CAJHUC010001201">
    <property type="protein sequence ID" value="CAD7700224.1"/>
    <property type="molecule type" value="Genomic_DNA"/>
</dbReference>